<evidence type="ECO:0000313" key="2">
    <source>
        <dbReference type="Proteomes" id="UP000199242"/>
    </source>
</evidence>
<dbReference type="NCBIfam" id="TIGR01200">
    <property type="entry name" value="GLPGLI"/>
    <property type="match status" value="1"/>
</dbReference>
<dbReference type="EMBL" id="FNHD01000001">
    <property type="protein sequence ID" value="SDL41056.1"/>
    <property type="molecule type" value="Genomic_DNA"/>
</dbReference>
<dbReference type="Proteomes" id="UP000199242">
    <property type="component" value="Unassembled WGS sequence"/>
</dbReference>
<accession>A0ABY0QNX5</accession>
<name>A0ABY0QNX5_9FLAO</name>
<organism evidence="1 2">
    <name type="scientific">Chryseobacterium taihuense</name>
    <dbReference type="NCBI Taxonomy" id="1141221"/>
    <lineage>
        <taxon>Bacteria</taxon>
        <taxon>Pseudomonadati</taxon>
        <taxon>Bacteroidota</taxon>
        <taxon>Flavobacteriia</taxon>
        <taxon>Flavobacteriales</taxon>
        <taxon>Weeksellaceae</taxon>
        <taxon>Chryseobacterium group</taxon>
        <taxon>Chryseobacterium</taxon>
    </lineage>
</organism>
<gene>
    <name evidence="1" type="ORF">SAMN05216273_10147</name>
</gene>
<dbReference type="Pfam" id="PF09697">
    <property type="entry name" value="Porph_ging"/>
    <property type="match status" value="1"/>
</dbReference>
<dbReference type="InterPro" id="IPR005901">
    <property type="entry name" value="GLPGLI"/>
</dbReference>
<proteinExistence type="predicted"/>
<evidence type="ECO:0000313" key="1">
    <source>
        <dbReference type="EMBL" id="SDL41056.1"/>
    </source>
</evidence>
<dbReference type="RefSeq" id="WP_089740911.1">
    <property type="nucleotide sequence ID" value="NZ_FNHD01000001.1"/>
</dbReference>
<comment type="caution">
    <text evidence="1">The sequence shown here is derived from an EMBL/GenBank/DDBJ whole genome shotgun (WGS) entry which is preliminary data.</text>
</comment>
<reference evidence="1 2" key="1">
    <citation type="submission" date="2016-10" db="EMBL/GenBank/DDBJ databases">
        <authorList>
            <person name="Varghese N."/>
            <person name="Submissions S."/>
        </authorList>
    </citation>
    <scope>NUCLEOTIDE SEQUENCE [LARGE SCALE GENOMIC DNA]</scope>
    <source>
        <strain evidence="1 2">CGMCC 1.10941</strain>
    </source>
</reference>
<protein>
    <submittedName>
        <fullName evidence="1">GLPGLI family protein</fullName>
    </submittedName>
</protein>
<sequence>MKKIIIIIFILFISTLVIAQNKRFTYEYQFIPDSANISDVKTETMNLDVSADGSKFYSYTVFQADSLSKIELEKQLAATGMINIKADSRKGSVRYSVSKRYPKYEVSLHNRILMDQYKVAETRPIKWKIISEKQKIAEWNVQKAEADFAGRHWDAWFTTEIPIQDGPYKFHGLPGLIVKLEDNTKSHIFTLQGIRNIDSVPSEIFSSKEIAVNLKQYDKIIRDYENDPTKGLKILQSGGITMKMIDDPNNNMKEQEQRQKAGIKKNNNRIELNTVQ</sequence>
<keyword evidence="2" id="KW-1185">Reference proteome</keyword>